<keyword evidence="8" id="KW-1185">Reference proteome</keyword>
<sequence length="232" mass="27307">MIEQSIVRILHAIPIFKELSDYEVNALKEIAHTKRYKKGTHVFMQEEPLTNVYFILEGTVKIYRTDVQGREQIVNVLNKGDMFPHQGFFRNDGYPAHAEVTTPSLLVYIPKKQFEQFLIQYPQISVKIFKVLGDIIVDLQHRLEEQILHTTYEQVMMLLLRLVKKDGREQKDGSYLLTKHFSNRELANMIGTSRETISRTLSQLKKETFIEQKSNQEWIIHVNKLEDKLFLD</sequence>
<dbReference type="Proteomes" id="UP001595880">
    <property type="component" value="Unassembled WGS sequence"/>
</dbReference>
<dbReference type="SMART" id="SM00100">
    <property type="entry name" value="cNMP"/>
    <property type="match status" value="1"/>
</dbReference>
<feature type="domain" description="Cyclic nucleotide-binding" evidence="5">
    <location>
        <begin position="15"/>
        <end position="118"/>
    </location>
</feature>
<dbReference type="PANTHER" id="PTHR24567">
    <property type="entry name" value="CRP FAMILY TRANSCRIPTIONAL REGULATORY PROTEIN"/>
    <property type="match status" value="1"/>
</dbReference>
<dbReference type="InterPro" id="IPR014710">
    <property type="entry name" value="RmlC-like_jellyroll"/>
</dbReference>
<dbReference type="InterPro" id="IPR036390">
    <property type="entry name" value="WH_DNA-bd_sf"/>
</dbReference>
<evidence type="ECO:0000256" key="2">
    <source>
        <dbReference type="ARBA" id="ARBA00023125"/>
    </source>
</evidence>
<evidence type="ECO:0000259" key="6">
    <source>
        <dbReference type="PROSITE" id="PS51063"/>
    </source>
</evidence>
<evidence type="ECO:0000313" key="7">
    <source>
        <dbReference type="EMBL" id="MFC4386842.1"/>
    </source>
</evidence>
<dbReference type="PROSITE" id="PS51063">
    <property type="entry name" value="HTH_CRP_2"/>
    <property type="match status" value="1"/>
</dbReference>
<dbReference type="PROSITE" id="PS50042">
    <property type="entry name" value="CNMP_BINDING_3"/>
    <property type="match status" value="1"/>
</dbReference>
<evidence type="ECO:0000256" key="1">
    <source>
        <dbReference type="ARBA" id="ARBA00023015"/>
    </source>
</evidence>
<feature type="domain" description="HTH crp-type" evidence="6">
    <location>
        <begin position="149"/>
        <end position="226"/>
    </location>
</feature>
<dbReference type="InterPro" id="IPR036388">
    <property type="entry name" value="WH-like_DNA-bd_sf"/>
</dbReference>
<keyword evidence="3" id="KW-0010">Activator</keyword>
<comment type="caution">
    <text evidence="7">The sequence shown here is derived from an EMBL/GenBank/DDBJ whole genome shotgun (WGS) entry which is preliminary data.</text>
</comment>
<dbReference type="PRINTS" id="PR00034">
    <property type="entry name" value="HTHCRP"/>
</dbReference>
<dbReference type="InterPro" id="IPR050397">
    <property type="entry name" value="Env_Response_Regulators"/>
</dbReference>
<accession>A0ABV8VQV3</accession>
<name>A0ABV8VQV3_9BACI</name>
<evidence type="ECO:0000256" key="3">
    <source>
        <dbReference type="ARBA" id="ARBA00023159"/>
    </source>
</evidence>
<dbReference type="EMBL" id="JBHSDV010000001">
    <property type="protein sequence ID" value="MFC4386842.1"/>
    <property type="molecule type" value="Genomic_DNA"/>
</dbReference>
<dbReference type="InterPro" id="IPR000595">
    <property type="entry name" value="cNMP-bd_dom"/>
</dbReference>
<proteinExistence type="predicted"/>
<dbReference type="CDD" id="cd00038">
    <property type="entry name" value="CAP_ED"/>
    <property type="match status" value="1"/>
</dbReference>
<dbReference type="SUPFAM" id="SSF46785">
    <property type="entry name" value="Winged helix' DNA-binding domain"/>
    <property type="match status" value="1"/>
</dbReference>
<dbReference type="RefSeq" id="WP_390195845.1">
    <property type="nucleotide sequence ID" value="NZ_JBHSDV010000001.1"/>
</dbReference>
<keyword evidence="4" id="KW-0804">Transcription</keyword>
<protein>
    <submittedName>
        <fullName evidence="7">Crp/Fnr family transcriptional regulator</fullName>
    </submittedName>
</protein>
<evidence type="ECO:0000313" key="8">
    <source>
        <dbReference type="Proteomes" id="UP001595880"/>
    </source>
</evidence>
<dbReference type="Pfam" id="PF13545">
    <property type="entry name" value="HTH_Crp_2"/>
    <property type="match status" value="1"/>
</dbReference>
<dbReference type="InterPro" id="IPR018490">
    <property type="entry name" value="cNMP-bd_dom_sf"/>
</dbReference>
<dbReference type="InterPro" id="IPR012318">
    <property type="entry name" value="HTH_CRP"/>
</dbReference>
<dbReference type="Pfam" id="PF00027">
    <property type="entry name" value="cNMP_binding"/>
    <property type="match status" value="1"/>
</dbReference>
<reference evidence="8" key="1">
    <citation type="journal article" date="2019" name="Int. J. Syst. Evol. Microbiol.">
        <title>The Global Catalogue of Microorganisms (GCM) 10K type strain sequencing project: providing services to taxonomists for standard genome sequencing and annotation.</title>
        <authorList>
            <consortium name="The Broad Institute Genomics Platform"/>
            <consortium name="The Broad Institute Genome Sequencing Center for Infectious Disease"/>
            <person name="Wu L."/>
            <person name="Ma J."/>
        </authorList>
    </citation>
    <scope>NUCLEOTIDE SEQUENCE [LARGE SCALE GENOMIC DNA]</scope>
    <source>
        <strain evidence="8">KACC 14058</strain>
    </source>
</reference>
<organism evidence="7 8">
    <name type="scientific">Gracilibacillus marinus</name>
    <dbReference type="NCBI Taxonomy" id="630535"/>
    <lineage>
        <taxon>Bacteria</taxon>
        <taxon>Bacillati</taxon>
        <taxon>Bacillota</taxon>
        <taxon>Bacilli</taxon>
        <taxon>Bacillales</taxon>
        <taxon>Bacillaceae</taxon>
        <taxon>Gracilibacillus</taxon>
    </lineage>
</organism>
<evidence type="ECO:0000259" key="5">
    <source>
        <dbReference type="PROSITE" id="PS50042"/>
    </source>
</evidence>
<evidence type="ECO:0000256" key="4">
    <source>
        <dbReference type="ARBA" id="ARBA00023163"/>
    </source>
</evidence>
<dbReference type="Gene3D" id="2.60.120.10">
    <property type="entry name" value="Jelly Rolls"/>
    <property type="match status" value="1"/>
</dbReference>
<keyword evidence="2" id="KW-0238">DNA-binding</keyword>
<keyword evidence="1" id="KW-0805">Transcription regulation</keyword>
<dbReference type="PANTHER" id="PTHR24567:SF74">
    <property type="entry name" value="HTH-TYPE TRANSCRIPTIONAL REGULATOR ARCR"/>
    <property type="match status" value="1"/>
</dbReference>
<gene>
    <name evidence="7" type="ORF">ACFOZ1_03365</name>
</gene>
<dbReference type="SUPFAM" id="SSF51206">
    <property type="entry name" value="cAMP-binding domain-like"/>
    <property type="match status" value="1"/>
</dbReference>
<dbReference type="SMART" id="SM00419">
    <property type="entry name" value="HTH_CRP"/>
    <property type="match status" value="1"/>
</dbReference>
<dbReference type="Gene3D" id="1.10.10.10">
    <property type="entry name" value="Winged helix-like DNA-binding domain superfamily/Winged helix DNA-binding domain"/>
    <property type="match status" value="1"/>
</dbReference>